<protein>
    <submittedName>
        <fullName evidence="3">Putative RNA-directed DNA polymerase from transposon BS</fullName>
    </submittedName>
</protein>
<sequence length="389" mass="44427">QHGFRRKRSTTTAVTKIIENVTNALERGASLRACMCDLSKAYDLIPHDLLVQKLEYYGIRGTPLQLLKSYLSGRSQCVEVNGMQSDMFMLPTGLPQGSNLSPLMFLIFMNDLGPHVGEGSIIYADDSTFICSEKNVQDLYPKSQNQVRLAERWFTANKLKVNPDKMNSMIFTNSKAPEPSQSKPVKLLGFILDTQVRWASHVDQVVAKLSRNIFLLRRLAPTVSQQVLVLAYHGLIGSLIHYGILLWGGSSGVERVLLLQKRAVRIVSRTSYRAHAKPIFSRLRILTIYSLFVYEATMFTFKRSKEMGRRKDVHEHRTRQMEQLEVPYYRLAGSQRRHTYLGPTFYNFIPRELTALDEKKFSACLKSTLAEAALYGVQEFFELKFQLSL</sequence>
<dbReference type="GO" id="GO:0003964">
    <property type="term" value="F:RNA-directed DNA polymerase activity"/>
    <property type="evidence" value="ECO:0007669"/>
    <property type="project" value="UniProtKB-KW"/>
</dbReference>
<feature type="transmembrane region" description="Helical" evidence="1">
    <location>
        <begin position="279"/>
        <end position="301"/>
    </location>
</feature>
<feature type="non-terminal residue" evidence="3">
    <location>
        <position position="1"/>
    </location>
</feature>
<evidence type="ECO:0000259" key="2">
    <source>
        <dbReference type="PROSITE" id="PS50878"/>
    </source>
</evidence>
<keyword evidence="3" id="KW-0695">RNA-directed DNA polymerase</keyword>
<keyword evidence="3" id="KW-0548">Nucleotidyltransferase</keyword>
<keyword evidence="3" id="KW-0808">Transferase</keyword>
<evidence type="ECO:0000256" key="1">
    <source>
        <dbReference type="SAM" id="Phobius"/>
    </source>
</evidence>
<keyword evidence="1" id="KW-1133">Transmembrane helix</keyword>
<organism evidence="3">
    <name type="scientific">Lygus hesperus</name>
    <name type="common">Western plant bug</name>
    <dbReference type="NCBI Taxonomy" id="30085"/>
    <lineage>
        <taxon>Eukaryota</taxon>
        <taxon>Metazoa</taxon>
        <taxon>Ecdysozoa</taxon>
        <taxon>Arthropoda</taxon>
        <taxon>Hexapoda</taxon>
        <taxon>Insecta</taxon>
        <taxon>Pterygota</taxon>
        <taxon>Neoptera</taxon>
        <taxon>Paraneoptera</taxon>
        <taxon>Hemiptera</taxon>
        <taxon>Heteroptera</taxon>
        <taxon>Panheteroptera</taxon>
        <taxon>Cimicomorpha</taxon>
        <taxon>Miridae</taxon>
        <taxon>Mirini</taxon>
        <taxon>Lygus</taxon>
    </lineage>
</organism>
<accession>A0A0A9Y1J6</accession>
<evidence type="ECO:0000313" key="3">
    <source>
        <dbReference type="EMBL" id="JAG23395.1"/>
    </source>
</evidence>
<feature type="transmembrane region" description="Helical" evidence="1">
    <location>
        <begin position="227"/>
        <end position="248"/>
    </location>
</feature>
<feature type="domain" description="Reverse transcriptase" evidence="2">
    <location>
        <begin position="1"/>
        <end position="192"/>
    </location>
</feature>
<dbReference type="InterPro" id="IPR043502">
    <property type="entry name" value="DNA/RNA_pol_sf"/>
</dbReference>
<dbReference type="Pfam" id="PF00078">
    <property type="entry name" value="RVT_1"/>
    <property type="match status" value="1"/>
</dbReference>
<dbReference type="PROSITE" id="PS50878">
    <property type="entry name" value="RT_POL"/>
    <property type="match status" value="1"/>
</dbReference>
<dbReference type="PANTHER" id="PTHR33332">
    <property type="entry name" value="REVERSE TRANSCRIPTASE DOMAIN-CONTAINING PROTEIN"/>
    <property type="match status" value="1"/>
</dbReference>
<proteinExistence type="predicted"/>
<dbReference type="SUPFAM" id="SSF56672">
    <property type="entry name" value="DNA/RNA polymerases"/>
    <property type="match status" value="1"/>
</dbReference>
<name>A0A0A9Y1J6_LYGHE</name>
<keyword evidence="1" id="KW-0472">Membrane</keyword>
<reference evidence="3" key="2">
    <citation type="submission" date="2014-07" db="EMBL/GenBank/DDBJ databases">
        <authorList>
            <person name="Hull J."/>
        </authorList>
    </citation>
    <scope>NUCLEOTIDE SEQUENCE</scope>
</reference>
<keyword evidence="1" id="KW-0812">Transmembrane</keyword>
<reference evidence="3" key="1">
    <citation type="journal article" date="2014" name="PLoS ONE">
        <title>Transcriptome-Based Identification of ABC Transporters in the Western Tarnished Plant Bug Lygus hesperus.</title>
        <authorList>
            <person name="Hull J.J."/>
            <person name="Chaney K."/>
            <person name="Geib S.M."/>
            <person name="Fabrick J.A."/>
            <person name="Brent C.S."/>
            <person name="Walsh D."/>
            <person name="Lavine L.C."/>
        </authorList>
    </citation>
    <scope>NUCLEOTIDE SEQUENCE</scope>
</reference>
<dbReference type="EMBL" id="GBHO01020209">
    <property type="protein sequence ID" value="JAG23395.1"/>
    <property type="molecule type" value="Transcribed_RNA"/>
</dbReference>
<dbReference type="CDD" id="cd01650">
    <property type="entry name" value="RT_nLTR_like"/>
    <property type="match status" value="1"/>
</dbReference>
<dbReference type="InterPro" id="IPR000477">
    <property type="entry name" value="RT_dom"/>
</dbReference>
<dbReference type="AlphaFoldDB" id="A0A0A9Y1J6"/>
<gene>
    <name evidence="3" type="primary">RTase_97</name>
    <name evidence="3" type="ORF">CM83_4949</name>
</gene>